<accession>A0A2J5HGV0</accession>
<feature type="signal peptide" evidence="1">
    <location>
        <begin position="1"/>
        <end position="25"/>
    </location>
</feature>
<proteinExistence type="predicted"/>
<dbReference type="AlphaFoldDB" id="A0A2J5HGV0"/>
<evidence type="ECO:0000256" key="1">
    <source>
        <dbReference type="SAM" id="SignalP"/>
    </source>
</evidence>
<keyword evidence="3" id="KW-1185">Reference proteome</keyword>
<name>A0A2J5HGV0_9EURO</name>
<reference evidence="3" key="1">
    <citation type="submission" date="2017-12" db="EMBL/GenBank/DDBJ databases">
        <authorList>
            <consortium name="DOE Joint Genome Institute"/>
            <person name="Mondo S.J."/>
            <person name="Kjaerbolling I."/>
            <person name="Vesth T.C."/>
            <person name="Frisvad J.C."/>
            <person name="Nybo J.L."/>
            <person name="Theobald S."/>
            <person name="Kuo A."/>
            <person name="Bowyer P."/>
            <person name="Matsuda Y."/>
            <person name="Lyhne E.K."/>
            <person name="Kogle M.E."/>
            <person name="Clum A."/>
            <person name="Lipzen A."/>
            <person name="Salamov A."/>
            <person name="Ngan C.Y."/>
            <person name="Daum C."/>
            <person name="Chiniquy J."/>
            <person name="Barry K."/>
            <person name="LaButti K."/>
            <person name="Haridas S."/>
            <person name="Simmons B.A."/>
            <person name="Magnuson J.K."/>
            <person name="Mortensen U.H."/>
            <person name="Larsen T.O."/>
            <person name="Grigoriev I.V."/>
            <person name="Baker S.E."/>
            <person name="Andersen M.R."/>
            <person name="Nordberg H.P."/>
            <person name="Cantor M.N."/>
            <person name="Hua S.X."/>
        </authorList>
    </citation>
    <scope>NUCLEOTIDE SEQUENCE [LARGE SCALE GENOMIC DNA]</scope>
    <source>
        <strain evidence="3">IBT 19404</strain>
    </source>
</reference>
<gene>
    <name evidence="2" type="ORF">BDW42DRAFT_179279</name>
</gene>
<protein>
    <submittedName>
        <fullName evidence="2">Uncharacterized protein</fullName>
    </submittedName>
</protein>
<evidence type="ECO:0000313" key="3">
    <source>
        <dbReference type="Proteomes" id="UP000235023"/>
    </source>
</evidence>
<sequence>LCMRPCMRFLLVIIRILCKLPDILPCLCLIYLKLVPRAGPVIRHLHACKKHENLLSWPGMLRDYL</sequence>
<dbReference type="EMBL" id="KZ559625">
    <property type="protein sequence ID" value="PLN76192.1"/>
    <property type="molecule type" value="Genomic_DNA"/>
</dbReference>
<organism evidence="2 3">
    <name type="scientific">Aspergillus taichungensis</name>
    <dbReference type="NCBI Taxonomy" id="482145"/>
    <lineage>
        <taxon>Eukaryota</taxon>
        <taxon>Fungi</taxon>
        <taxon>Dikarya</taxon>
        <taxon>Ascomycota</taxon>
        <taxon>Pezizomycotina</taxon>
        <taxon>Eurotiomycetes</taxon>
        <taxon>Eurotiomycetidae</taxon>
        <taxon>Eurotiales</taxon>
        <taxon>Aspergillaceae</taxon>
        <taxon>Aspergillus</taxon>
        <taxon>Aspergillus subgen. Circumdati</taxon>
    </lineage>
</organism>
<feature type="non-terminal residue" evidence="2">
    <location>
        <position position="1"/>
    </location>
</feature>
<feature type="chain" id="PRO_5014352149" evidence="1">
    <location>
        <begin position="26"/>
        <end position="65"/>
    </location>
</feature>
<dbReference type="Proteomes" id="UP000235023">
    <property type="component" value="Unassembled WGS sequence"/>
</dbReference>
<keyword evidence="1" id="KW-0732">Signal</keyword>
<evidence type="ECO:0000313" key="2">
    <source>
        <dbReference type="EMBL" id="PLN76192.1"/>
    </source>
</evidence>